<dbReference type="PANTHER" id="PTHR33507">
    <property type="entry name" value="INNER MEMBRANE PROTEIN YBBJ"/>
    <property type="match status" value="1"/>
</dbReference>
<dbReference type="Proteomes" id="UP000607645">
    <property type="component" value="Unassembled WGS sequence"/>
</dbReference>
<evidence type="ECO:0000256" key="1">
    <source>
        <dbReference type="ARBA" id="ARBA00004141"/>
    </source>
</evidence>
<protein>
    <submittedName>
        <fullName evidence="7">NfeD family protein</fullName>
    </submittedName>
</protein>
<evidence type="ECO:0000256" key="3">
    <source>
        <dbReference type="ARBA" id="ARBA00022989"/>
    </source>
</evidence>
<comment type="subcellular location">
    <subcellularLocation>
        <location evidence="1">Membrane</location>
        <topology evidence="1">Multi-pass membrane protein</topology>
    </subcellularLocation>
</comment>
<name>A0A8J6JAD0_9FIRM</name>
<dbReference type="InterPro" id="IPR002810">
    <property type="entry name" value="NfeD-like_C"/>
</dbReference>
<keyword evidence="2 5" id="KW-0812">Transmembrane</keyword>
<evidence type="ECO:0000313" key="7">
    <source>
        <dbReference type="EMBL" id="MBC5735776.1"/>
    </source>
</evidence>
<reference evidence="7" key="1">
    <citation type="submission" date="2020-08" db="EMBL/GenBank/DDBJ databases">
        <title>Genome public.</title>
        <authorList>
            <person name="Liu C."/>
            <person name="Sun Q."/>
        </authorList>
    </citation>
    <scope>NUCLEOTIDE SEQUENCE</scope>
    <source>
        <strain evidence="7">NSJ-52</strain>
    </source>
</reference>
<evidence type="ECO:0000256" key="2">
    <source>
        <dbReference type="ARBA" id="ARBA00022692"/>
    </source>
</evidence>
<gene>
    <name evidence="7" type="ORF">H8S62_01960</name>
</gene>
<dbReference type="InterPro" id="IPR012340">
    <property type="entry name" value="NA-bd_OB-fold"/>
</dbReference>
<evidence type="ECO:0000256" key="4">
    <source>
        <dbReference type="ARBA" id="ARBA00023136"/>
    </source>
</evidence>
<keyword evidence="8" id="KW-1185">Reference proteome</keyword>
<keyword evidence="4 5" id="KW-0472">Membrane</keyword>
<dbReference type="RefSeq" id="WP_186918308.1">
    <property type="nucleotide sequence ID" value="NZ_JACOPQ010000001.1"/>
</dbReference>
<dbReference type="Gene3D" id="2.40.50.140">
    <property type="entry name" value="Nucleic acid-binding proteins"/>
    <property type="match status" value="1"/>
</dbReference>
<evidence type="ECO:0000313" key="8">
    <source>
        <dbReference type="Proteomes" id="UP000607645"/>
    </source>
</evidence>
<keyword evidence="3 5" id="KW-1133">Transmembrane helix</keyword>
<dbReference type="PANTHER" id="PTHR33507:SF3">
    <property type="entry name" value="INNER MEMBRANE PROTEIN YBBJ"/>
    <property type="match status" value="1"/>
</dbReference>
<comment type="caution">
    <text evidence="7">The sequence shown here is derived from an EMBL/GenBank/DDBJ whole genome shotgun (WGS) entry which is preliminary data.</text>
</comment>
<evidence type="ECO:0000256" key="5">
    <source>
        <dbReference type="SAM" id="Phobius"/>
    </source>
</evidence>
<dbReference type="Pfam" id="PF01957">
    <property type="entry name" value="NfeD"/>
    <property type="match status" value="1"/>
</dbReference>
<feature type="transmembrane region" description="Helical" evidence="5">
    <location>
        <begin position="12"/>
        <end position="36"/>
    </location>
</feature>
<feature type="domain" description="NfeD-like C-terminal" evidence="6">
    <location>
        <begin position="86"/>
        <end position="146"/>
    </location>
</feature>
<dbReference type="SUPFAM" id="SSF141322">
    <property type="entry name" value="NfeD domain-like"/>
    <property type="match status" value="1"/>
</dbReference>
<dbReference type="EMBL" id="JACOPQ010000001">
    <property type="protein sequence ID" value="MBC5735776.1"/>
    <property type="molecule type" value="Genomic_DNA"/>
</dbReference>
<dbReference type="InterPro" id="IPR052165">
    <property type="entry name" value="Membrane_assoc_protease"/>
</dbReference>
<organism evidence="7 8">
    <name type="scientific">Lawsonibacter faecis</name>
    <dbReference type="NCBI Taxonomy" id="2763052"/>
    <lineage>
        <taxon>Bacteria</taxon>
        <taxon>Bacillati</taxon>
        <taxon>Bacillota</taxon>
        <taxon>Clostridia</taxon>
        <taxon>Eubacteriales</taxon>
        <taxon>Oscillospiraceae</taxon>
        <taxon>Lawsonibacter</taxon>
    </lineage>
</organism>
<evidence type="ECO:0000259" key="6">
    <source>
        <dbReference type="Pfam" id="PF01957"/>
    </source>
</evidence>
<feature type="transmembrane region" description="Helical" evidence="5">
    <location>
        <begin position="51"/>
        <end position="69"/>
    </location>
</feature>
<accession>A0A8J6JAD0</accession>
<dbReference type="GO" id="GO:0005886">
    <property type="term" value="C:plasma membrane"/>
    <property type="evidence" value="ECO:0007669"/>
    <property type="project" value="TreeGrafter"/>
</dbReference>
<dbReference type="AlphaFoldDB" id="A0A8J6JAD0"/>
<proteinExistence type="predicted"/>
<sequence length="157" mass="16762">MEWTQYLPSICWAAALIVFAVVEGVTVGLVSIWFAIGSLAALITSVFTDNLLVQVIVFLAVSLVALLIIRPMARRATETRRVATNADRAIGAEGVVTEEIDNLKAQGQVTVAGVVWTARADGDEVVPRGAKVRVLRIEGVKVIVTPSAQPAAVRAER</sequence>